<sequence length="140" mass="15663">MAGPAREEERSYKKAHERRDPKRKNSFGRGISNSYNSPSAPAPGPNAFPHPRQISEHIPLNEFNAQEVSAYLNRGWSTVFDQLHNSSLSEHEKPILHKNAEKAWSSRGPFTSAWGQKACIMASGDDFLTRLEGSKSNTNQ</sequence>
<proteinExistence type="predicted"/>
<comment type="caution">
    <text evidence="2">The sequence shown here is derived from an EMBL/GenBank/DDBJ whole genome shotgun (WGS) entry which is preliminary data.</text>
</comment>
<keyword evidence="3" id="KW-1185">Reference proteome</keyword>
<dbReference type="Proteomes" id="UP001479436">
    <property type="component" value="Unassembled WGS sequence"/>
</dbReference>
<evidence type="ECO:0000313" key="2">
    <source>
        <dbReference type="EMBL" id="KAK9768563.1"/>
    </source>
</evidence>
<feature type="region of interest" description="Disordered" evidence="1">
    <location>
        <begin position="1"/>
        <end position="57"/>
    </location>
</feature>
<evidence type="ECO:0000313" key="3">
    <source>
        <dbReference type="Proteomes" id="UP001479436"/>
    </source>
</evidence>
<gene>
    <name evidence="2" type="ORF">K7432_000706</name>
</gene>
<protein>
    <submittedName>
        <fullName evidence="2">Uncharacterized protein</fullName>
    </submittedName>
</protein>
<organism evidence="2 3">
    <name type="scientific">Basidiobolus ranarum</name>
    <dbReference type="NCBI Taxonomy" id="34480"/>
    <lineage>
        <taxon>Eukaryota</taxon>
        <taxon>Fungi</taxon>
        <taxon>Fungi incertae sedis</taxon>
        <taxon>Zoopagomycota</taxon>
        <taxon>Entomophthoromycotina</taxon>
        <taxon>Basidiobolomycetes</taxon>
        <taxon>Basidiobolales</taxon>
        <taxon>Basidiobolaceae</taxon>
        <taxon>Basidiobolus</taxon>
    </lineage>
</organism>
<accession>A0ABR2X471</accession>
<feature type="compositionally biased region" description="Basic and acidic residues" evidence="1">
    <location>
        <begin position="1"/>
        <end position="20"/>
    </location>
</feature>
<name>A0ABR2X471_9FUNG</name>
<reference evidence="2 3" key="1">
    <citation type="submission" date="2023-04" db="EMBL/GenBank/DDBJ databases">
        <title>Genome of Basidiobolus ranarum AG-B5.</title>
        <authorList>
            <person name="Stajich J.E."/>
            <person name="Carter-House D."/>
            <person name="Gryganskyi A."/>
        </authorList>
    </citation>
    <scope>NUCLEOTIDE SEQUENCE [LARGE SCALE GENOMIC DNA]</scope>
    <source>
        <strain evidence="2 3">AG-B5</strain>
    </source>
</reference>
<dbReference type="EMBL" id="JASJQH010000013">
    <property type="protein sequence ID" value="KAK9768563.1"/>
    <property type="molecule type" value="Genomic_DNA"/>
</dbReference>
<evidence type="ECO:0000256" key="1">
    <source>
        <dbReference type="SAM" id="MobiDB-lite"/>
    </source>
</evidence>